<accession>A0A9Q1KZA6</accession>
<keyword evidence="7" id="KW-0906">Nuclear pore complex</keyword>
<evidence type="ECO:0000313" key="12">
    <source>
        <dbReference type="Proteomes" id="UP001153076"/>
    </source>
</evidence>
<gene>
    <name evidence="11" type="ORF">Cgig2_004996</name>
</gene>
<comment type="similarity">
    <text evidence="2">Belongs to the GLE1 family.</text>
</comment>
<evidence type="ECO:0000256" key="2">
    <source>
        <dbReference type="ARBA" id="ARBA00011056"/>
    </source>
</evidence>
<dbReference type="PANTHER" id="PTHR12960:SF0">
    <property type="entry name" value="MRNA EXPORT FACTOR GLE1"/>
    <property type="match status" value="1"/>
</dbReference>
<dbReference type="GO" id="GO:0031369">
    <property type="term" value="F:translation initiation factor binding"/>
    <property type="evidence" value="ECO:0007669"/>
    <property type="project" value="TreeGrafter"/>
</dbReference>
<dbReference type="Proteomes" id="UP001153076">
    <property type="component" value="Unassembled WGS sequence"/>
</dbReference>
<dbReference type="GO" id="GO:0005543">
    <property type="term" value="F:phospholipid binding"/>
    <property type="evidence" value="ECO:0007669"/>
    <property type="project" value="TreeGrafter"/>
</dbReference>
<comment type="subcellular location">
    <subcellularLocation>
        <location evidence="1">Nucleus</location>
        <location evidence="1">Nuclear pore complex</location>
    </subcellularLocation>
</comment>
<keyword evidence="5" id="KW-0653">Protein transport</keyword>
<evidence type="ECO:0000313" key="11">
    <source>
        <dbReference type="EMBL" id="KAJ8452660.1"/>
    </source>
</evidence>
<evidence type="ECO:0000256" key="4">
    <source>
        <dbReference type="ARBA" id="ARBA00022816"/>
    </source>
</evidence>
<protein>
    <recommendedName>
        <fullName evidence="9">mRNA export factor GLE1</fullName>
    </recommendedName>
    <alternativeName>
        <fullName evidence="10">Nucleoporin GLE1</fullName>
    </alternativeName>
</protein>
<dbReference type="GO" id="GO:0005737">
    <property type="term" value="C:cytoplasm"/>
    <property type="evidence" value="ECO:0007669"/>
    <property type="project" value="TreeGrafter"/>
</dbReference>
<dbReference type="Pfam" id="PF07817">
    <property type="entry name" value="GLE1"/>
    <property type="match status" value="1"/>
</dbReference>
<comment type="caution">
    <text evidence="11">The sequence shown here is derived from an EMBL/GenBank/DDBJ whole genome shotgun (WGS) entry which is preliminary data.</text>
</comment>
<keyword evidence="12" id="KW-1185">Reference proteome</keyword>
<dbReference type="InterPro" id="IPR012476">
    <property type="entry name" value="GLE1"/>
</dbReference>
<evidence type="ECO:0000256" key="8">
    <source>
        <dbReference type="ARBA" id="ARBA00023242"/>
    </source>
</evidence>
<evidence type="ECO:0000256" key="3">
    <source>
        <dbReference type="ARBA" id="ARBA00022448"/>
    </source>
</evidence>
<dbReference type="AlphaFoldDB" id="A0A9Q1KZA6"/>
<organism evidence="11 12">
    <name type="scientific">Carnegiea gigantea</name>
    <dbReference type="NCBI Taxonomy" id="171969"/>
    <lineage>
        <taxon>Eukaryota</taxon>
        <taxon>Viridiplantae</taxon>
        <taxon>Streptophyta</taxon>
        <taxon>Embryophyta</taxon>
        <taxon>Tracheophyta</taxon>
        <taxon>Spermatophyta</taxon>
        <taxon>Magnoliopsida</taxon>
        <taxon>eudicotyledons</taxon>
        <taxon>Gunneridae</taxon>
        <taxon>Pentapetalae</taxon>
        <taxon>Caryophyllales</taxon>
        <taxon>Cactineae</taxon>
        <taxon>Cactaceae</taxon>
        <taxon>Cactoideae</taxon>
        <taxon>Echinocereeae</taxon>
        <taxon>Carnegiea</taxon>
    </lineage>
</organism>
<dbReference type="GO" id="GO:0016973">
    <property type="term" value="P:poly(A)+ mRNA export from nucleus"/>
    <property type="evidence" value="ECO:0007669"/>
    <property type="project" value="InterPro"/>
</dbReference>
<dbReference type="GO" id="GO:0044614">
    <property type="term" value="C:nuclear pore cytoplasmic filaments"/>
    <property type="evidence" value="ECO:0007669"/>
    <property type="project" value="TreeGrafter"/>
</dbReference>
<reference evidence="11" key="1">
    <citation type="submission" date="2022-04" db="EMBL/GenBank/DDBJ databases">
        <title>Carnegiea gigantea Genome sequencing and assembly v2.</title>
        <authorList>
            <person name="Copetti D."/>
            <person name="Sanderson M.J."/>
            <person name="Burquez A."/>
            <person name="Wojciechowski M.F."/>
        </authorList>
    </citation>
    <scope>NUCLEOTIDE SEQUENCE</scope>
    <source>
        <strain evidence="11">SGP5-SGP5p</strain>
        <tissue evidence="11">Aerial part</tissue>
    </source>
</reference>
<evidence type="ECO:0000256" key="7">
    <source>
        <dbReference type="ARBA" id="ARBA00023132"/>
    </source>
</evidence>
<dbReference type="OrthoDB" id="420884at2759"/>
<keyword evidence="6" id="KW-0811">Translocation</keyword>
<evidence type="ECO:0000256" key="10">
    <source>
        <dbReference type="ARBA" id="ARBA00029983"/>
    </source>
</evidence>
<dbReference type="PANTHER" id="PTHR12960">
    <property type="entry name" value="GLE-1-RELATED"/>
    <property type="match status" value="1"/>
</dbReference>
<evidence type="ECO:0000256" key="9">
    <source>
        <dbReference type="ARBA" id="ARBA00026227"/>
    </source>
</evidence>
<dbReference type="GO" id="GO:0015031">
    <property type="term" value="P:protein transport"/>
    <property type="evidence" value="ECO:0007669"/>
    <property type="project" value="UniProtKB-KW"/>
</dbReference>
<evidence type="ECO:0000256" key="5">
    <source>
        <dbReference type="ARBA" id="ARBA00022927"/>
    </source>
</evidence>
<keyword evidence="3" id="KW-0813">Transport</keyword>
<proteinExistence type="inferred from homology"/>
<dbReference type="EMBL" id="JAKOGI010000003">
    <property type="protein sequence ID" value="KAJ8452660.1"/>
    <property type="molecule type" value="Genomic_DNA"/>
</dbReference>
<sequence>MKVSVDLPPNYAFSCDLSIGNMMLVNEGFRETGTIIAGLTFQLQTSSSGVAEGELLEQTHQHQLHIKAEIRNQLSSLETQIVIQDEKFASTVLQIAKNAEARREMDRKLNMQYQHKIQHILMSYSPSGLGWRSLDMRQAKSEASEMAERERKVAEEAERVAKEAAFKMAEENSARSAAIAQAGTIGQRKGSAAIFRGMQLLPSASNLPKDVEGANKIPVLFLPGLYISQQATNGNYRQISQSCRKWSQAREEKASELQRIRGQKSVNYLWFYKDFSSKEREIARCIKQISGTMAAVRSKATELVRIFNDPAYSQTVTVSVLAKKVISIYDTPNANFNGSSFACGHVVYISAQIPIVMDGLLAEFHRACIYTVPKHIVYSESAFETKAAYFKSLGYGFEGRKLESTSENLNRLESCMKLFGALVQTEAQGITNIYGLEQGWVWLARLLNNLPADVYTAVALEAFLSMAGYALYRRYKSQFQKILRSIAQEFVKGLRGCRDPRIKSVITRLENYMEANAYLMEPAGWQQRDSLLSSDLVP</sequence>
<evidence type="ECO:0000256" key="6">
    <source>
        <dbReference type="ARBA" id="ARBA00023010"/>
    </source>
</evidence>
<keyword evidence="4" id="KW-0509">mRNA transport</keyword>
<name>A0A9Q1KZA6_9CARY</name>
<keyword evidence="8" id="KW-0539">Nucleus</keyword>
<dbReference type="InterPro" id="IPR038506">
    <property type="entry name" value="GLE1-like_sf"/>
</dbReference>
<dbReference type="Gene3D" id="1.25.40.510">
    <property type="entry name" value="GLE1-like"/>
    <property type="match status" value="1"/>
</dbReference>
<evidence type="ECO:0000256" key="1">
    <source>
        <dbReference type="ARBA" id="ARBA00004567"/>
    </source>
</evidence>
<dbReference type="GO" id="GO:0000822">
    <property type="term" value="F:inositol hexakisphosphate binding"/>
    <property type="evidence" value="ECO:0007669"/>
    <property type="project" value="TreeGrafter"/>
</dbReference>